<evidence type="ECO:0000259" key="1">
    <source>
        <dbReference type="Pfam" id="PF15579"/>
    </source>
</evidence>
<feature type="domain" description="Immunity protein 52" evidence="1">
    <location>
        <begin position="175"/>
        <end position="241"/>
    </location>
</feature>
<evidence type="ECO:0000313" key="2">
    <source>
        <dbReference type="EMBL" id="WIX05052.1"/>
    </source>
</evidence>
<dbReference type="EMBL" id="CP127225">
    <property type="protein sequence ID" value="WIX05052.1"/>
    <property type="molecule type" value="Genomic_DNA"/>
</dbReference>
<name>A0AAJ6GUV3_9XANT</name>
<reference evidence="2 3" key="1">
    <citation type="submission" date="2023-05" db="EMBL/GenBank/DDBJ databases">
        <title>Complete Genome Resource of Xanthomonas oryzae pv. leersiae Strain YNJC Isolated From Plateau Japonica Rice in Southwest China.</title>
        <authorList>
            <person name="Aa X."/>
            <person name="Mei L."/>
            <person name="Liu P."/>
            <person name="Yang Y."/>
            <person name="Tang C."/>
            <person name="Zhang F."/>
            <person name="Dong C."/>
            <person name="Wang B."/>
            <person name="Chen X."/>
            <person name="Dai L."/>
        </authorList>
    </citation>
    <scope>NUCLEOTIDE SEQUENCE [LARGE SCALE GENOMIC DNA]</scope>
    <source>
        <strain evidence="2 3">YNJC</strain>
    </source>
</reference>
<sequence length="249" mass="27551">MTNTMIRATIDATITQEAIGADDGYTRLLKLTRSLSVAHPSLQNWFSLAHTKGGATISLADKPKFLADATENYSEQYKEFGFRAILSTAQSDKEWLQPGRALLTFEPSQGYIQLEIYDPINAHGETATNEIFQGSIKAIAQDEPVIFSGTDVNARLQSGKGIKMYMVENQLFPHRRWIGWMGFVPHSLEPRHIPEAAALISVGTKGTVIVAVDECFDLNNPDHLKRAHQVEARMAHIGLLDVTDSTLLS</sequence>
<dbReference type="InterPro" id="IPR028969">
    <property type="entry name" value="Imm52"/>
</dbReference>
<proteinExistence type="predicted"/>
<evidence type="ECO:0000313" key="3">
    <source>
        <dbReference type="Proteomes" id="UP001228059"/>
    </source>
</evidence>
<gene>
    <name evidence="2" type="ORF">QN060_12100</name>
</gene>
<dbReference type="AlphaFoldDB" id="A0AAJ6GUV3"/>
<dbReference type="Proteomes" id="UP001228059">
    <property type="component" value="Chromosome"/>
</dbReference>
<dbReference type="RefSeq" id="WP_285956428.1">
    <property type="nucleotide sequence ID" value="NZ_CP127225.1"/>
</dbReference>
<protein>
    <submittedName>
        <fullName evidence="2">Imm52 family immunity protein</fullName>
    </submittedName>
</protein>
<accession>A0AAJ6GUV3</accession>
<organism evidence="2 3">
    <name type="scientific">Xanthomonas oryzae pv. leersiae</name>
    <dbReference type="NCBI Taxonomy" id="3112258"/>
    <lineage>
        <taxon>Bacteria</taxon>
        <taxon>Pseudomonadati</taxon>
        <taxon>Pseudomonadota</taxon>
        <taxon>Gammaproteobacteria</taxon>
        <taxon>Lysobacterales</taxon>
        <taxon>Lysobacteraceae</taxon>
        <taxon>Xanthomonas</taxon>
    </lineage>
</organism>
<dbReference type="Pfam" id="PF15579">
    <property type="entry name" value="Imm52"/>
    <property type="match status" value="1"/>
</dbReference>